<evidence type="ECO:0000313" key="2">
    <source>
        <dbReference type="EMBL" id="MBN9644508.1"/>
    </source>
</evidence>
<gene>
    <name evidence="2" type="ORF">JZY06_07775</name>
</gene>
<dbReference type="RefSeq" id="WP_207278993.1">
    <property type="nucleotide sequence ID" value="NZ_JAFLEQ010000014.1"/>
</dbReference>
<dbReference type="Proteomes" id="UP000664332">
    <property type="component" value="Unassembled WGS sequence"/>
</dbReference>
<proteinExistence type="predicted"/>
<dbReference type="Pfam" id="PF11349">
    <property type="entry name" value="DUF3151"/>
    <property type="match status" value="1"/>
</dbReference>
<dbReference type="EMBL" id="JAFLEQ010000014">
    <property type="protein sequence ID" value="MBN9644508.1"/>
    <property type="molecule type" value="Genomic_DNA"/>
</dbReference>
<evidence type="ECO:0000313" key="3">
    <source>
        <dbReference type="Proteomes" id="UP000664332"/>
    </source>
</evidence>
<dbReference type="InterPro" id="IPR014487">
    <property type="entry name" value="DUF3151"/>
</dbReference>
<name>A0A939E2D2_9CORY</name>
<sequence>MSEQRNLLAPPPVLLPDDPVTADGATPADAIAHPASPVVWAVLAEQALATAESDHDKVTAYALARTGYHRGLDTLRRNGWKGFGPVPWSHEANRGVIRAIAALAKAAETIGETDEYDRCRTLVAECDPACEKMFFG</sequence>
<organism evidence="2 3">
    <name type="scientific">Corynebacterium mendelii</name>
    <dbReference type="NCBI Taxonomy" id="2765362"/>
    <lineage>
        <taxon>Bacteria</taxon>
        <taxon>Bacillati</taxon>
        <taxon>Actinomycetota</taxon>
        <taxon>Actinomycetes</taxon>
        <taxon>Mycobacteriales</taxon>
        <taxon>Corynebacteriaceae</taxon>
        <taxon>Corynebacterium</taxon>
    </lineage>
</organism>
<reference evidence="2" key="1">
    <citation type="submission" date="2021-03" db="EMBL/GenBank/DDBJ databases">
        <authorList>
            <person name="Sun Q."/>
        </authorList>
    </citation>
    <scope>NUCLEOTIDE SEQUENCE</scope>
    <source>
        <strain evidence="2">CCM 8862</strain>
    </source>
</reference>
<accession>A0A939E2D2</accession>
<evidence type="ECO:0000256" key="1">
    <source>
        <dbReference type="SAM" id="MobiDB-lite"/>
    </source>
</evidence>
<keyword evidence="3" id="KW-1185">Reference proteome</keyword>
<comment type="caution">
    <text evidence="2">The sequence shown here is derived from an EMBL/GenBank/DDBJ whole genome shotgun (WGS) entry which is preliminary data.</text>
</comment>
<dbReference type="AlphaFoldDB" id="A0A939E2D2"/>
<protein>
    <submittedName>
        <fullName evidence="2">DUF3151 domain-containing protein</fullName>
    </submittedName>
</protein>
<feature type="region of interest" description="Disordered" evidence="1">
    <location>
        <begin position="1"/>
        <end position="27"/>
    </location>
</feature>
<dbReference type="PIRSF" id="PIRSF017349">
    <property type="entry name" value="UCP017349"/>
    <property type="match status" value="1"/>
</dbReference>